<comment type="caution">
    <text evidence="1">The sequence shown here is derived from an EMBL/GenBank/DDBJ whole genome shotgun (WGS) entry which is preliminary data.</text>
</comment>
<keyword evidence="3" id="KW-1185">Reference proteome</keyword>
<gene>
    <name evidence="1" type="ORF">EV421DRAFT_1658048</name>
    <name evidence="2" type="ORF">EV421DRAFT_1689971</name>
</gene>
<dbReference type="AlphaFoldDB" id="A0AA39MEC9"/>
<evidence type="ECO:0000313" key="2">
    <source>
        <dbReference type="EMBL" id="KAK0430531.1"/>
    </source>
</evidence>
<evidence type="ECO:0000313" key="1">
    <source>
        <dbReference type="EMBL" id="KAK0430415.1"/>
    </source>
</evidence>
<proteinExistence type="predicted"/>
<accession>A0AA39MEC9</accession>
<protein>
    <submittedName>
        <fullName evidence="1">Uncharacterized protein</fullName>
    </submittedName>
</protein>
<name>A0AA39MEC9_9AGAR</name>
<dbReference type="EMBL" id="JAUEPT010000146">
    <property type="protein sequence ID" value="KAK0430531.1"/>
    <property type="molecule type" value="Genomic_DNA"/>
</dbReference>
<feature type="non-terminal residue" evidence="1">
    <location>
        <position position="250"/>
    </location>
</feature>
<sequence length="250" mass="28414">WNSWPSDLFAKDVSLEDFKQTKKLQVNWATRSNGGDPDGSETASTICDGKISNRRCLGGLRCENPDCKVVCHPGTSPGVRDEQLEQPCRCGFELKYFDCPSRSYLIQWSGGYRYINGQPHNYSSLMLEPKRLDGYSKGAADISEAIRHPDHVKYERRLVRSRTMAESGHWFLSQFSEWQRKHPGIVRIYQNTGEVTVISIQTTWMRDMLVPDIQAQSSQLDDALNGLLSDTAHGYWSVSHYLLIVTSVFS</sequence>
<feature type="non-terminal residue" evidence="1">
    <location>
        <position position="1"/>
    </location>
</feature>
<evidence type="ECO:0000313" key="3">
    <source>
        <dbReference type="Proteomes" id="UP001175226"/>
    </source>
</evidence>
<organism evidence="1 3">
    <name type="scientific">Armillaria borealis</name>
    <dbReference type="NCBI Taxonomy" id="47425"/>
    <lineage>
        <taxon>Eukaryota</taxon>
        <taxon>Fungi</taxon>
        <taxon>Dikarya</taxon>
        <taxon>Basidiomycota</taxon>
        <taxon>Agaricomycotina</taxon>
        <taxon>Agaricomycetes</taxon>
        <taxon>Agaricomycetidae</taxon>
        <taxon>Agaricales</taxon>
        <taxon>Marasmiineae</taxon>
        <taxon>Physalacriaceae</taxon>
        <taxon>Armillaria</taxon>
    </lineage>
</organism>
<reference evidence="1" key="1">
    <citation type="submission" date="2023-06" db="EMBL/GenBank/DDBJ databases">
        <authorList>
            <consortium name="Lawrence Berkeley National Laboratory"/>
            <person name="Ahrendt S."/>
            <person name="Sahu N."/>
            <person name="Indic B."/>
            <person name="Wong-Bajracharya J."/>
            <person name="Merenyi Z."/>
            <person name="Ke H.-M."/>
            <person name="Monk M."/>
            <person name="Kocsube S."/>
            <person name="Drula E."/>
            <person name="Lipzen A."/>
            <person name="Balint B."/>
            <person name="Henrissat B."/>
            <person name="Andreopoulos B."/>
            <person name="Martin F.M."/>
            <person name="Harder C.B."/>
            <person name="Rigling D."/>
            <person name="Ford K.L."/>
            <person name="Foster G.D."/>
            <person name="Pangilinan J."/>
            <person name="Papanicolaou A."/>
            <person name="Barry K."/>
            <person name="LaButti K."/>
            <person name="Viragh M."/>
            <person name="Koriabine M."/>
            <person name="Yan M."/>
            <person name="Riley R."/>
            <person name="Champramary S."/>
            <person name="Plett K.L."/>
            <person name="Tsai I.J."/>
            <person name="Slot J."/>
            <person name="Sipos G."/>
            <person name="Plett J."/>
            <person name="Nagy L.G."/>
            <person name="Grigoriev I.V."/>
        </authorList>
    </citation>
    <scope>NUCLEOTIDE SEQUENCE</scope>
    <source>
        <strain evidence="1">FPL87.14</strain>
    </source>
</reference>
<dbReference type="EMBL" id="JAUEPT010000150">
    <property type="protein sequence ID" value="KAK0430415.1"/>
    <property type="molecule type" value="Genomic_DNA"/>
</dbReference>
<dbReference type="Proteomes" id="UP001175226">
    <property type="component" value="Unassembled WGS sequence"/>
</dbReference>